<comment type="caution">
    <text evidence="2">The sequence shown here is derived from an EMBL/GenBank/DDBJ whole genome shotgun (WGS) entry which is preliminary data.</text>
</comment>
<keyword evidence="3" id="KW-1185">Reference proteome</keyword>
<feature type="region of interest" description="Disordered" evidence="1">
    <location>
        <begin position="205"/>
        <end position="276"/>
    </location>
</feature>
<evidence type="ECO:0000313" key="3">
    <source>
        <dbReference type="Proteomes" id="UP001271007"/>
    </source>
</evidence>
<protein>
    <submittedName>
        <fullName evidence="2">Uncharacterized protein</fullName>
    </submittedName>
</protein>
<dbReference type="EMBL" id="JAWDJX010000001">
    <property type="protein sequence ID" value="KAK3058468.1"/>
    <property type="molecule type" value="Genomic_DNA"/>
</dbReference>
<evidence type="ECO:0000313" key="2">
    <source>
        <dbReference type="EMBL" id="KAK3058468.1"/>
    </source>
</evidence>
<dbReference type="AlphaFoldDB" id="A0AAJ0LWT1"/>
<reference evidence="2" key="1">
    <citation type="submission" date="2023-04" db="EMBL/GenBank/DDBJ databases">
        <title>Black Yeasts Isolated from many extreme environments.</title>
        <authorList>
            <person name="Coleine C."/>
            <person name="Stajich J.E."/>
            <person name="Selbmann L."/>
        </authorList>
    </citation>
    <scope>NUCLEOTIDE SEQUENCE</scope>
    <source>
        <strain evidence="2">CCFEE 5312</strain>
    </source>
</reference>
<evidence type="ECO:0000256" key="1">
    <source>
        <dbReference type="SAM" id="MobiDB-lite"/>
    </source>
</evidence>
<feature type="compositionally biased region" description="Basic and acidic residues" evidence="1">
    <location>
        <begin position="124"/>
        <end position="141"/>
    </location>
</feature>
<feature type="region of interest" description="Disordered" evidence="1">
    <location>
        <begin position="124"/>
        <end position="187"/>
    </location>
</feature>
<proteinExistence type="predicted"/>
<gene>
    <name evidence="2" type="ORF">LTR09_000032</name>
</gene>
<sequence>MDSGSVPPPSYQAAPEIPTDIFRPLLAIAQRQYDASEVKGYYQIMLRHLRRMGTMNADAAYTILSPISDKKGPLPGQDDDQVSPKTVAMNDEPAFEPSYEPGQHDQIQIATSSRRSYPVLEEEPRQMDIEVKPALPPRHDSANFCDSPPEDTSMMLPPTSAESAQHRQSAPRTVSLPTHLQQQQSPYQQAWLSPEQYHLSHNMGHQQPRFMTPFPSPAHYHASMNSTPIPFSSPFAPPPQQQHPQQHPQQLPQQHPQQLQQQYQYPQQHQYQQDQQMYNEPEQEGFLGPLGNSLGLSNLANNLADGFYYPIVDVIPSRRGRKALMTKGVRRFTGVM</sequence>
<dbReference type="Proteomes" id="UP001271007">
    <property type="component" value="Unassembled WGS sequence"/>
</dbReference>
<organism evidence="2 3">
    <name type="scientific">Extremus antarcticus</name>
    <dbReference type="NCBI Taxonomy" id="702011"/>
    <lineage>
        <taxon>Eukaryota</taxon>
        <taxon>Fungi</taxon>
        <taxon>Dikarya</taxon>
        <taxon>Ascomycota</taxon>
        <taxon>Pezizomycotina</taxon>
        <taxon>Dothideomycetes</taxon>
        <taxon>Dothideomycetidae</taxon>
        <taxon>Mycosphaerellales</taxon>
        <taxon>Extremaceae</taxon>
        <taxon>Extremus</taxon>
    </lineage>
</organism>
<feature type="compositionally biased region" description="Polar residues" evidence="1">
    <location>
        <begin position="160"/>
        <end position="187"/>
    </location>
</feature>
<name>A0AAJ0LWT1_9PEZI</name>
<feature type="compositionally biased region" description="Low complexity" evidence="1">
    <location>
        <begin position="242"/>
        <end position="276"/>
    </location>
</feature>
<accession>A0AAJ0LWT1</accession>